<sequence length="287" mass="32393">MKANALYPWQHGESEQAAEVSRYALVELAPLPVTCRSTLFNDMVQESRYWSLIKDESQPHLQREGPWLLQLKQNKLEALSTLDGIDCALQSWIESPLPGAELAIHMAPAIVMENLHQQRSLLRFYLPDAITQLHRDAQGNPENLLFAGVNRWWYRNETSGWTALEGRAPLAKRTPWRLLVDDARWRSLHGDPEVMQMTSELVDFSPALFTGICGCERPRHVAKALVQADSHGLTATADRRTYVYIQLSEGEGAWAAEEMKTLLQRAAKSEAPLADLLVTAHKQAEEC</sequence>
<evidence type="ECO:0000313" key="2">
    <source>
        <dbReference type="EMBL" id="GGW56604.1"/>
    </source>
</evidence>
<dbReference type="Pfam" id="PF13503">
    <property type="entry name" value="DUF4123"/>
    <property type="match status" value="1"/>
</dbReference>
<evidence type="ECO:0000313" key="3">
    <source>
        <dbReference type="Proteomes" id="UP000647585"/>
    </source>
</evidence>
<protein>
    <recommendedName>
        <fullName evidence="1">DUF4123 domain-containing protein</fullName>
    </recommendedName>
</protein>
<dbReference type="Proteomes" id="UP000647585">
    <property type="component" value="Unassembled WGS sequence"/>
</dbReference>
<accession>A0ABQ2WHE2</accession>
<dbReference type="EMBL" id="BMXO01000007">
    <property type="protein sequence ID" value="GGW56604.1"/>
    <property type="molecule type" value="Genomic_DNA"/>
</dbReference>
<organism evidence="2 3">
    <name type="scientific">Halomonas johnsoniae</name>
    <dbReference type="NCBI Taxonomy" id="502832"/>
    <lineage>
        <taxon>Bacteria</taxon>
        <taxon>Pseudomonadati</taxon>
        <taxon>Pseudomonadota</taxon>
        <taxon>Gammaproteobacteria</taxon>
        <taxon>Oceanospirillales</taxon>
        <taxon>Halomonadaceae</taxon>
        <taxon>Halomonas</taxon>
    </lineage>
</organism>
<comment type="caution">
    <text evidence="2">The sequence shown here is derived from an EMBL/GenBank/DDBJ whole genome shotgun (WGS) entry which is preliminary data.</text>
</comment>
<dbReference type="InterPro" id="IPR025391">
    <property type="entry name" value="DUF4123"/>
</dbReference>
<evidence type="ECO:0000259" key="1">
    <source>
        <dbReference type="Pfam" id="PF13503"/>
    </source>
</evidence>
<feature type="domain" description="DUF4123" evidence="1">
    <location>
        <begin position="39"/>
        <end position="135"/>
    </location>
</feature>
<keyword evidence="3" id="KW-1185">Reference proteome</keyword>
<proteinExistence type="predicted"/>
<dbReference type="RefSeq" id="WP_193461418.1">
    <property type="nucleotide sequence ID" value="NZ_BMXO01000007.1"/>
</dbReference>
<name>A0ABQ2WHE2_9GAMM</name>
<reference evidence="3" key="1">
    <citation type="journal article" date="2019" name="Int. J. Syst. Evol. Microbiol.">
        <title>The Global Catalogue of Microorganisms (GCM) 10K type strain sequencing project: providing services to taxonomists for standard genome sequencing and annotation.</title>
        <authorList>
            <consortium name="The Broad Institute Genomics Platform"/>
            <consortium name="The Broad Institute Genome Sequencing Center for Infectious Disease"/>
            <person name="Wu L."/>
            <person name="Ma J."/>
        </authorList>
    </citation>
    <scope>NUCLEOTIDE SEQUENCE [LARGE SCALE GENOMIC DNA]</scope>
    <source>
        <strain evidence="3">KCTC 22157</strain>
    </source>
</reference>
<gene>
    <name evidence="2" type="ORF">GCM10007158_17000</name>
</gene>